<keyword evidence="6" id="KW-0560">Oxidoreductase</keyword>
<dbReference type="SUPFAM" id="SSF48371">
    <property type="entry name" value="ARM repeat"/>
    <property type="match status" value="1"/>
</dbReference>
<dbReference type="PANTHER" id="PTHR30002">
    <property type="entry name" value="EPOXYQUEUOSINE REDUCTASE"/>
    <property type="match status" value="1"/>
</dbReference>
<keyword evidence="8" id="KW-0411">Iron-sulfur</keyword>
<dbReference type="RefSeq" id="WP_002652827.1">
    <property type="nucleotide sequence ID" value="NZ_CH672376.1"/>
</dbReference>
<dbReference type="eggNOG" id="COG1600">
    <property type="taxonomic scope" value="Bacteria"/>
</dbReference>
<dbReference type="InterPro" id="IPR016024">
    <property type="entry name" value="ARM-type_fold"/>
</dbReference>
<reference evidence="10 11" key="1">
    <citation type="submission" date="2006-02" db="EMBL/GenBank/DDBJ databases">
        <authorList>
            <person name="Amann R."/>
            <person name="Ferriera S."/>
            <person name="Johnson J."/>
            <person name="Kravitz S."/>
            <person name="Halpern A."/>
            <person name="Remington K."/>
            <person name="Beeson K."/>
            <person name="Tran B."/>
            <person name="Rogers Y.-H."/>
            <person name="Friedman R."/>
            <person name="Venter J.C."/>
        </authorList>
    </citation>
    <scope>NUCLEOTIDE SEQUENCE [LARGE SCALE GENOMIC DNA]</scope>
    <source>
        <strain evidence="10 11">DSM 3645</strain>
    </source>
</reference>
<keyword evidence="3" id="KW-0819">tRNA processing</keyword>
<dbReference type="NCBIfam" id="TIGR00276">
    <property type="entry name" value="tRNA epoxyqueuosine(34) reductase QueG"/>
    <property type="match status" value="1"/>
</dbReference>
<dbReference type="GO" id="GO:0008616">
    <property type="term" value="P:tRNA queuosine(34) biosynthetic process"/>
    <property type="evidence" value="ECO:0007669"/>
    <property type="project" value="UniProtKB-KW"/>
</dbReference>
<dbReference type="Pfam" id="PF08331">
    <property type="entry name" value="QueG_DUF1730"/>
    <property type="match status" value="1"/>
</dbReference>
<gene>
    <name evidence="10" type="ORF">DSM3645_24650</name>
</gene>
<evidence type="ECO:0000256" key="7">
    <source>
        <dbReference type="ARBA" id="ARBA00023004"/>
    </source>
</evidence>
<dbReference type="Gene3D" id="3.30.70.20">
    <property type="match status" value="1"/>
</dbReference>
<name>A3ZV21_9BACT</name>
<dbReference type="HOGENOM" id="CLU_030790_0_1_0"/>
<dbReference type="PANTHER" id="PTHR30002:SF4">
    <property type="entry name" value="EPOXYQUEUOSINE REDUCTASE"/>
    <property type="match status" value="1"/>
</dbReference>
<evidence type="ECO:0000256" key="4">
    <source>
        <dbReference type="ARBA" id="ARBA00022723"/>
    </source>
</evidence>
<dbReference type="InterPro" id="IPR017896">
    <property type="entry name" value="4Fe4S_Fe-S-bd"/>
</dbReference>
<protein>
    <recommendedName>
        <fullName evidence="9">4Fe-4S ferredoxin-type domain-containing protein</fullName>
    </recommendedName>
</protein>
<dbReference type="InterPro" id="IPR011989">
    <property type="entry name" value="ARM-like"/>
</dbReference>
<keyword evidence="5" id="KW-0671">Queuosine biosynthesis</keyword>
<dbReference type="GO" id="GO:0051539">
    <property type="term" value="F:4 iron, 4 sulfur cluster binding"/>
    <property type="evidence" value="ECO:0007669"/>
    <property type="project" value="UniProtKB-KW"/>
</dbReference>
<evidence type="ECO:0000313" key="11">
    <source>
        <dbReference type="Proteomes" id="UP000004358"/>
    </source>
</evidence>
<dbReference type="SMART" id="SM00567">
    <property type="entry name" value="EZ_HEAT"/>
    <property type="match status" value="2"/>
</dbReference>
<dbReference type="EMBL" id="AANZ01000013">
    <property type="protein sequence ID" value="EAQ79757.1"/>
    <property type="molecule type" value="Genomic_DNA"/>
</dbReference>
<evidence type="ECO:0000256" key="3">
    <source>
        <dbReference type="ARBA" id="ARBA00022694"/>
    </source>
</evidence>
<keyword evidence="1" id="KW-0004">4Fe-4S</keyword>
<dbReference type="InterPro" id="IPR004155">
    <property type="entry name" value="PBS_lyase_HEAT"/>
</dbReference>
<dbReference type="Gene3D" id="1.25.10.10">
    <property type="entry name" value="Leucine-rich Repeat Variant"/>
    <property type="match status" value="1"/>
</dbReference>
<dbReference type="GO" id="GO:0046872">
    <property type="term" value="F:metal ion binding"/>
    <property type="evidence" value="ECO:0007669"/>
    <property type="project" value="UniProtKB-KW"/>
</dbReference>
<dbReference type="SUPFAM" id="SSF46548">
    <property type="entry name" value="alpha-helical ferredoxin"/>
    <property type="match status" value="1"/>
</dbReference>
<evidence type="ECO:0000256" key="2">
    <source>
        <dbReference type="ARBA" id="ARBA00022490"/>
    </source>
</evidence>
<dbReference type="InterPro" id="IPR004453">
    <property type="entry name" value="QueG"/>
</dbReference>
<comment type="caution">
    <text evidence="10">The sequence shown here is derived from an EMBL/GenBank/DDBJ whole genome shotgun (WGS) entry which is preliminary data.</text>
</comment>
<dbReference type="AlphaFoldDB" id="A3ZV21"/>
<dbReference type="PROSITE" id="PS51379">
    <property type="entry name" value="4FE4S_FER_2"/>
    <property type="match status" value="1"/>
</dbReference>
<dbReference type="InterPro" id="IPR017900">
    <property type="entry name" value="4Fe4S_Fe_S_CS"/>
</dbReference>
<organism evidence="10 11">
    <name type="scientific">Blastopirellula marina DSM 3645</name>
    <dbReference type="NCBI Taxonomy" id="314230"/>
    <lineage>
        <taxon>Bacteria</taxon>
        <taxon>Pseudomonadati</taxon>
        <taxon>Planctomycetota</taxon>
        <taxon>Planctomycetia</taxon>
        <taxon>Pirellulales</taxon>
        <taxon>Pirellulaceae</taxon>
        <taxon>Blastopirellula</taxon>
    </lineage>
</organism>
<dbReference type="Pfam" id="PF13484">
    <property type="entry name" value="Fer4_16"/>
    <property type="match status" value="1"/>
</dbReference>
<keyword evidence="4" id="KW-0479">Metal-binding</keyword>
<dbReference type="InterPro" id="IPR013542">
    <property type="entry name" value="QueG_DUF1730"/>
</dbReference>
<dbReference type="OrthoDB" id="9784571at2"/>
<dbReference type="STRING" id="314230.DSM3645_24650"/>
<dbReference type="GO" id="GO:0052693">
    <property type="term" value="F:epoxyqueuosine reductase activity"/>
    <property type="evidence" value="ECO:0007669"/>
    <property type="project" value="TreeGrafter"/>
</dbReference>
<dbReference type="Proteomes" id="UP000004358">
    <property type="component" value="Unassembled WGS sequence"/>
</dbReference>
<evidence type="ECO:0000256" key="5">
    <source>
        <dbReference type="ARBA" id="ARBA00022785"/>
    </source>
</evidence>
<accession>A3ZV21</accession>
<evidence type="ECO:0000313" key="10">
    <source>
        <dbReference type="EMBL" id="EAQ79757.1"/>
    </source>
</evidence>
<sequence length="385" mass="42245">MKSFPQPSTLTHSLKNAARRLGFLHVGACPAVSPTGIDAFRDWLAAGYAGEMQYLADRVEAYADPGHVLAGARSIVMLTLPYRTDDARPTAAGQGRVSRYAWGEVDYHDLIHGKLKALKREFQQLSADADIRGVVDTAPLLERDFAQLAGLGWIGKNTLLLNKHAGSLFFLAALLTSIELDYDDPHDASHCGTCTACLDVCPTDAFPAPHVLDATRCISYLTIELRGPIPRDLRPGLGEWVFGCDLCQDVCPWNSKAPQSAEPTFIPQSGSNPLELIPLFDLDDDTFRARFRKSPIWRPRRRGLLRNAAIALGNRPTPTAVPALIKGLNDDEPLIRGASAWALGKYDCDASRQALKNRATLETDPEVIEEIQLGLQERNCRKIAP</sequence>
<keyword evidence="7" id="KW-0408">Iron</keyword>
<evidence type="ECO:0000256" key="6">
    <source>
        <dbReference type="ARBA" id="ARBA00023002"/>
    </source>
</evidence>
<evidence type="ECO:0000256" key="1">
    <source>
        <dbReference type="ARBA" id="ARBA00022485"/>
    </source>
</evidence>
<keyword evidence="2" id="KW-0963">Cytoplasm</keyword>
<feature type="domain" description="4Fe-4S ferredoxin-type" evidence="9">
    <location>
        <begin position="182"/>
        <end position="211"/>
    </location>
</feature>
<proteinExistence type="predicted"/>
<evidence type="ECO:0000256" key="8">
    <source>
        <dbReference type="ARBA" id="ARBA00023014"/>
    </source>
</evidence>
<evidence type="ECO:0000259" key="9">
    <source>
        <dbReference type="PROSITE" id="PS51379"/>
    </source>
</evidence>
<dbReference type="Pfam" id="PF13646">
    <property type="entry name" value="HEAT_2"/>
    <property type="match status" value="1"/>
</dbReference>
<dbReference type="PROSITE" id="PS00198">
    <property type="entry name" value="4FE4S_FER_1"/>
    <property type="match status" value="1"/>
</dbReference>